<keyword evidence="10" id="KW-1185">Reference proteome</keyword>
<keyword evidence="3" id="KW-0949">S-adenosyl-L-methionine</keyword>
<dbReference type="GO" id="GO:0046872">
    <property type="term" value="F:metal ion binding"/>
    <property type="evidence" value="ECO:0007669"/>
    <property type="project" value="UniProtKB-KW"/>
</dbReference>
<dbReference type="NCBIfam" id="TIGR00238">
    <property type="entry name" value="KamA family radical SAM protein"/>
    <property type="match status" value="1"/>
</dbReference>
<gene>
    <name evidence="9" type="ORF">IAG03_11875</name>
</gene>
<comment type="caution">
    <text evidence="9">The sequence shown here is derived from an EMBL/GenBank/DDBJ whole genome shotgun (WGS) entry which is preliminary data.</text>
</comment>
<evidence type="ECO:0000256" key="3">
    <source>
        <dbReference type="ARBA" id="ARBA00022691"/>
    </source>
</evidence>
<reference evidence="9" key="1">
    <citation type="submission" date="2020-08" db="EMBL/GenBank/DDBJ databases">
        <title>Genome public.</title>
        <authorList>
            <person name="Liu C."/>
            <person name="Sun Q."/>
        </authorList>
    </citation>
    <scope>NUCLEOTIDE SEQUENCE</scope>
    <source>
        <strain evidence="9">NSJ-40</strain>
    </source>
</reference>
<dbReference type="SUPFAM" id="SSF102114">
    <property type="entry name" value="Radical SAM enzymes"/>
    <property type="match status" value="1"/>
</dbReference>
<evidence type="ECO:0000259" key="8">
    <source>
        <dbReference type="PROSITE" id="PS51918"/>
    </source>
</evidence>
<dbReference type="Gene3D" id="3.20.20.70">
    <property type="entry name" value="Aldolase class I"/>
    <property type="match status" value="1"/>
</dbReference>
<dbReference type="PANTHER" id="PTHR30538">
    <property type="entry name" value="LYSINE 2,3-AMINOMUTASE-RELATED"/>
    <property type="match status" value="1"/>
</dbReference>
<dbReference type="AlphaFoldDB" id="A0A926D950"/>
<evidence type="ECO:0000256" key="2">
    <source>
        <dbReference type="ARBA" id="ARBA00022485"/>
    </source>
</evidence>
<evidence type="ECO:0000256" key="4">
    <source>
        <dbReference type="ARBA" id="ARBA00022723"/>
    </source>
</evidence>
<keyword evidence="4" id="KW-0479">Metal-binding</keyword>
<dbReference type="SFLD" id="SFLDS00029">
    <property type="entry name" value="Radical_SAM"/>
    <property type="match status" value="1"/>
</dbReference>
<dbReference type="InterPro" id="IPR013785">
    <property type="entry name" value="Aldolase_TIM"/>
</dbReference>
<accession>A0A926D950</accession>
<evidence type="ECO:0000313" key="10">
    <source>
        <dbReference type="Proteomes" id="UP000651482"/>
    </source>
</evidence>
<dbReference type="PANTHER" id="PTHR30538:SF0">
    <property type="entry name" value="L-LYSINE 2,3-AMINOMUTASE AQ_1632-RELATED"/>
    <property type="match status" value="1"/>
</dbReference>
<sequence length="366" mass="41464">MPWSRELKHNITDVARLQAQLGLNASEIEQLQELCEHFPMSITRHYLQQIDWSDPSDPIRKMCVPTFFEADQSGAFDTSGEASNTVCEGVQHKYRQSALVLTTNRCAMYCRHCFRKRLVGSSDEEIARSFFKVVDYVHDHKEISNVILSGGDALMLPTKTLSHYLLAFVEMEHLDLIRIATRIPVVLPTRITEDTELQDALRSYGRKKQIYVVTQFNHPRELTEKSIAAVRVLRECGTVIKNQTVLLKGVNDDPAVLGSLLRKLTACGAVPYYVFQCRPVTGVKNSFQVPLSLGYDIVEGAKAMQNGQGKCLKYCMSHPRGKIEIAGKLEDGAMLFKFHQAKHDHDAGRIFTRKLPKEETWLPDNL</sequence>
<dbReference type="GO" id="GO:0051539">
    <property type="term" value="F:4 iron, 4 sulfur cluster binding"/>
    <property type="evidence" value="ECO:0007669"/>
    <property type="project" value="UniProtKB-KW"/>
</dbReference>
<comment type="cofactor">
    <cofactor evidence="1">
        <name>pyridoxal 5'-phosphate</name>
        <dbReference type="ChEBI" id="CHEBI:597326"/>
    </cofactor>
</comment>
<dbReference type="InterPro" id="IPR007197">
    <property type="entry name" value="rSAM"/>
</dbReference>
<dbReference type="Proteomes" id="UP000651482">
    <property type="component" value="Unassembled WGS sequence"/>
</dbReference>
<dbReference type="RefSeq" id="WP_249320254.1">
    <property type="nucleotide sequence ID" value="NZ_JACRSN010000020.1"/>
</dbReference>
<protein>
    <submittedName>
        <fullName evidence="9">KamA family radical SAM protein</fullName>
    </submittedName>
</protein>
<dbReference type="SFLD" id="SFLDG01070">
    <property type="entry name" value="PLP-dependent"/>
    <property type="match status" value="1"/>
</dbReference>
<evidence type="ECO:0000256" key="5">
    <source>
        <dbReference type="ARBA" id="ARBA00022898"/>
    </source>
</evidence>
<dbReference type="PROSITE" id="PS51918">
    <property type="entry name" value="RADICAL_SAM"/>
    <property type="match status" value="1"/>
</dbReference>
<dbReference type="InterPro" id="IPR058240">
    <property type="entry name" value="rSAM_sf"/>
</dbReference>
<evidence type="ECO:0000256" key="7">
    <source>
        <dbReference type="ARBA" id="ARBA00023014"/>
    </source>
</evidence>
<evidence type="ECO:0000256" key="1">
    <source>
        <dbReference type="ARBA" id="ARBA00001933"/>
    </source>
</evidence>
<evidence type="ECO:0000256" key="6">
    <source>
        <dbReference type="ARBA" id="ARBA00023004"/>
    </source>
</evidence>
<feature type="domain" description="Radical SAM core" evidence="8">
    <location>
        <begin position="92"/>
        <end position="311"/>
    </location>
</feature>
<evidence type="ECO:0000313" key="9">
    <source>
        <dbReference type="EMBL" id="MBC8534670.1"/>
    </source>
</evidence>
<keyword evidence="5" id="KW-0663">Pyridoxal phosphate</keyword>
<dbReference type="GO" id="GO:0003824">
    <property type="term" value="F:catalytic activity"/>
    <property type="evidence" value="ECO:0007669"/>
    <property type="project" value="InterPro"/>
</dbReference>
<organism evidence="9 10">
    <name type="scientific">Yeguia hominis</name>
    <dbReference type="NCBI Taxonomy" id="2763662"/>
    <lineage>
        <taxon>Bacteria</taxon>
        <taxon>Bacillati</taxon>
        <taxon>Bacillota</taxon>
        <taxon>Clostridia</taxon>
        <taxon>Eubacteriales</taxon>
        <taxon>Yeguiaceae</taxon>
        <taxon>Yeguia</taxon>
    </lineage>
</organism>
<dbReference type="CDD" id="cd01335">
    <property type="entry name" value="Radical_SAM"/>
    <property type="match status" value="1"/>
</dbReference>
<keyword evidence="2" id="KW-0004">4Fe-4S</keyword>
<proteinExistence type="predicted"/>
<keyword evidence="6" id="KW-0408">Iron</keyword>
<name>A0A926D950_9FIRM</name>
<dbReference type="InterPro" id="IPR003739">
    <property type="entry name" value="Lys_aminomutase/Glu_NH3_mut"/>
</dbReference>
<keyword evidence="7" id="KW-0411">Iron-sulfur</keyword>
<dbReference type="EMBL" id="JACRSN010000020">
    <property type="protein sequence ID" value="MBC8534670.1"/>
    <property type="molecule type" value="Genomic_DNA"/>
</dbReference>
<dbReference type="Pfam" id="PF04055">
    <property type="entry name" value="Radical_SAM"/>
    <property type="match status" value="1"/>
</dbReference>